<gene>
    <name evidence="2" type="ORF">GCM10010989_28350</name>
</gene>
<proteinExistence type="predicted"/>
<dbReference type="OrthoDB" id="7433251at2"/>
<protein>
    <submittedName>
        <fullName evidence="2">Uncharacterized protein</fullName>
    </submittedName>
</protein>
<evidence type="ECO:0000313" key="3">
    <source>
        <dbReference type="Proteomes" id="UP000598997"/>
    </source>
</evidence>
<reference evidence="2 3" key="1">
    <citation type="journal article" date="2014" name="Int. J. Syst. Evol. Microbiol.">
        <title>Complete genome sequence of Corynebacterium casei LMG S-19264T (=DSM 44701T), isolated from a smear-ripened cheese.</title>
        <authorList>
            <consortium name="US DOE Joint Genome Institute (JGI-PGF)"/>
            <person name="Walter F."/>
            <person name="Albersmeier A."/>
            <person name="Kalinowski J."/>
            <person name="Ruckert C."/>
        </authorList>
    </citation>
    <scope>NUCLEOTIDE SEQUENCE [LARGE SCALE GENOMIC DNA]</scope>
    <source>
        <strain evidence="2 3">CGMCC 1.15358</strain>
    </source>
</reference>
<comment type="caution">
    <text evidence="2">The sequence shown here is derived from an EMBL/GenBank/DDBJ whole genome shotgun (WGS) entry which is preliminary data.</text>
</comment>
<keyword evidence="3" id="KW-1185">Reference proteome</keyword>
<accession>A0A917DNZ7</accession>
<sequence length="89" mass="9868">MDEEGQENWYRRKVGRRIERGMNRLIAGVLGAAGFLAAYFSLPPGNDEGEFLWFGLIVALVLFGLARACFVAKGSVIEEFGDEGSGRRR</sequence>
<name>A0A917DNZ7_9SPHN</name>
<keyword evidence="1" id="KW-0472">Membrane</keyword>
<keyword evidence="1" id="KW-1133">Transmembrane helix</keyword>
<dbReference type="Proteomes" id="UP000598997">
    <property type="component" value="Unassembled WGS sequence"/>
</dbReference>
<dbReference type="EMBL" id="BMIO01000011">
    <property type="protein sequence ID" value="GGD52565.1"/>
    <property type="molecule type" value="Genomic_DNA"/>
</dbReference>
<evidence type="ECO:0000313" key="2">
    <source>
        <dbReference type="EMBL" id="GGD52565.1"/>
    </source>
</evidence>
<keyword evidence="1" id="KW-0812">Transmembrane</keyword>
<dbReference type="RefSeq" id="WP_066761335.1">
    <property type="nucleotide sequence ID" value="NZ_BMIO01000011.1"/>
</dbReference>
<feature type="transmembrane region" description="Helical" evidence="1">
    <location>
        <begin position="21"/>
        <end position="40"/>
    </location>
</feature>
<feature type="transmembrane region" description="Helical" evidence="1">
    <location>
        <begin position="52"/>
        <end position="70"/>
    </location>
</feature>
<organism evidence="2 3">
    <name type="scientific">Croceicoccus pelagius</name>
    <dbReference type="NCBI Taxonomy" id="1703341"/>
    <lineage>
        <taxon>Bacteria</taxon>
        <taxon>Pseudomonadati</taxon>
        <taxon>Pseudomonadota</taxon>
        <taxon>Alphaproteobacteria</taxon>
        <taxon>Sphingomonadales</taxon>
        <taxon>Erythrobacteraceae</taxon>
        <taxon>Croceicoccus</taxon>
    </lineage>
</organism>
<dbReference type="AlphaFoldDB" id="A0A917DNZ7"/>
<evidence type="ECO:0000256" key="1">
    <source>
        <dbReference type="SAM" id="Phobius"/>
    </source>
</evidence>